<proteinExistence type="predicted"/>
<dbReference type="CDD" id="cd17039">
    <property type="entry name" value="Ubl_ubiquitin_like"/>
    <property type="match status" value="1"/>
</dbReference>
<evidence type="ECO:0000313" key="2">
    <source>
        <dbReference type="EMBL" id="KAF5317991.1"/>
    </source>
</evidence>
<sequence length="436" mass="48654">MPKLQFSLRDHFPKIPDDHRVSYSTKNLPICKGVFTKISREIWASTIPKLDQLIVRSELARVSSPIKSESSKRPMKEEDDLECYCADDSDSQLAPSASSPEILKKRLSIYVVRTKDGVDEEHSVECSFSTRISKLASWIASEMRFINAREFLMIWRGMQMDESDGSSLKSLGVEDGDKIHIFARLKGGKPVIYLFPPADSEINASVRLSLVPQWQFSGIYPLVPITSLSYGGQSLKWDVKVSSDGILLEKGTGLEVAYLVWEAEALALSIEVPPSGTSLAAPGHITNDDTFIPTHARLEPTNSVVLEVAKITPYLDSALKLLGLHTEARTSFITYWLPSFLKHTHVALRFLPQSAYELAAPLEVEPKPDVVVRVFMLFKGLKQDALSPRSEWYATLTRGTGDLMRWRSVVGVDAIRKVNDASLFRVVEWGGMEVLA</sequence>
<evidence type="ECO:0000313" key="3">
    <source>
        <dbReference type="Proteomes" id="UP000567179"/>
    </source>
</evidence>
<protein>
    <recommendedName>
        <fullName evidence="1">Ubiquitin-like domain-containing protein</fullName>
    </recommendedName>
</protein>
<dbReference type="EMBL" id="JAACJJ010000031">
    <property type="protein sequence ID" value="KAF5317991.1"/>
    <property type="molecule type" value="Genomic_DNA"/>
</dbReference>
<evidence type="ECO:0000259" key="1">
    <source>
        <dbReference type="PROSITE" id="PS50053"/>
    </source>
</evidence>
<dbReference type="OrthoDB" id="428577at2759"/>
<dbReference type="InterPro" id="IPR000626">
    <property type="entry name" value="Ubiquitin-like_dom"/>
</dbReference>
<accession>A0A8H5B7D2</accession>
<comment type="caution">
    <text evidence="2">The sequence shown here is derived from an EMBL/GenBank/DDBJ whole genome shotgun (WGS) entry which is preliminary data.</text>
</comment>
<gene>
    <name evidence="2" type="ORF">D9619_012047</name>
</gene>
<feature type="domain" description="Ubiquitin-like" evidence="1">
    <location>
        <begin position="107"/>
        <end position="188"/>
    </location>
</feature>
<dbReference type="InterPro" id="IPR029071">
    <property type="entry name" value="Ubiquitin-like_domsf"/>
</dbReference>
<reference evidence="2 3" key="1">
    <citation type="journal article" date="2020" name="ISME J.">
        <title>Uncovering the hidden diversity of litter-decomposition mechanisms in mushroom-forming fungi.</title>
        <authorList>
            <person name="Floudas D."/>
            <person name="Bentzer J."/>
            <person name="Ahren D."/>
            <person name="Johansson T."/>
            <person name="Persson P."/>
            <person name="Tunlid A."/>
        </authorList>
    </citation>
    <scope>NUCLEOTIDE SEQUENCE [LARGE SCALE GENOMIC DNA]</scope>
    <source>
        <strain evidence="2 3">CBS 101986</strain>
    </source>
</reference>
<dbReference type="SUPFAM" id="SSF54236">
    <property type="entry name" value="Ubiquitin-like"/>
    <property type="match status" value="1"/>
</dbReference>
<dbReference type="AlphaFoldDB" id="A0A8H5B7D2"/>
<organism evidence="2 3">
    <name type="scientific">Psilocybe cf. subviscida</name>
    <dbReference type="NCBI Taxonomy" id="2480587"/>
    <lineage>
        <taxon>Eukaryota</taxon>
        <taxon>Fungi</taxon>
        <taxon>Dikarya</taxon>
        <taxon>Basidiomycota</taxon>
        <taxon>Agaricomycotina</taxon>
        <taxon>Agaricomycetes</taxon>
        <taxon>Agaricomycetidae</taxon>
        <taxon>Agaricales</taxon>
        <taxon>Agaricineae</taxon>
        <taxon>Strophariaceae</taxon>
        <taxon>Psilocybe</taxon>
    </lineage>
</organism>
<keyword evidence="3" id="KW-1185">Reference proteome</keyword>
<dbReference type="PROSITE" id="PS50053">
    <property type="entry name" value="UBIQUITIN_2"/>
    <property type="match status" value="1"/>
</dbReference>
<name>A0A8H5B7D2_9AGAR</name>
<dbReference type="Proteomes" id="UP000567179">
    <property type="component" value="Unassembled WGS sequence"/>
</dbReference>
<dbReference type="Gene3D" id="3.10.20.90">
    <property type="entry name" value="Phosphatidylinositol 3-kinase Catalytic Subunit, Chain A, domain 1"/>
    <property type="match status" value="1"/>
</dbReference>